<name>A0ACC2KYS2_PERAE</name>
<reference evidence="1 2" key="1">
    <citation type="journal article" date="2022" name="Hortic Res">
        <title>A haplotype resolved chromosomal level avocado genome allows analysis of novel avocado genes.</title>
        <authorList>
            <person name="Nath O."/>
            <person name="Fletcher S.J."/>
            <person name="Hayward A."/>
            <person name="Shaw L.M."/>
            <person name="Masouleh A.K."/>
            <person name="Furtado A."/>
            <person name="Henry R.J."/>
            <person name="Mitter N."/>
        </authorList>
    </citation>
    <scope>NUCLEOTIDE SEQUENCE [LARGE SCALE GENOMIC DNA]</scope>
    <source>
        <strain evidence="2">cv. Hass</strain>
    </source>
</reference>
<dbReference type="Proteomes" id="UP001234297">
    <property type="component" value="Chromosome 6"/>
</dbReference>
<evidence type="ECO:0000313" key="2">
    <source>
        <dbReference type="Proteomes" id="UP001234297"/>
    </source>
</evidence>
<keyword evidence="2" id="KW-1185">Reference proteome</keyword>
<proteinExistence type="predicted"/>
<evidence type="ECO:0000313" key="1">
    <source>
        <dbReference type="EMBL" id="KAJ8626138.1"/>
    </source>
</evidence>
<accession>A0ACC2KYS2</accession>
<gene>
    <name evidence="1" type="ORF">MRB53_019445</name>
</gene>
<comment type="caution">
    <text evidence="1">The sequence shown here is derived from an EMBL/GenBank/DDBJ whole genome shotgun (WGS) entry which is preliminary data.</text>
</comment>
<organism evidence="1 2">
    <name type="scientific">Persea americana</name>
    <name type="common">Avocado</name>
    <dbReference type="NCBI Taxonomy" id="3435"/>
    <lineage>
        <taxon>Eukaryota</taxon>
        <taxon>Viridiplantae</taxon>
        <taxon>Streptophyta</taxon>
        <taxon>Embryophyta</taxon>
        <taxon>Tracheophyta</taxon>
        <taxon>Spermatophyta</taxon>
        <taxon>Magnoliopsida</taxon>
        <taxon>Magnoliidae</taxon>
        <taxon>Laurales</taxon>
        <taxon>Lauraceae</taxon>
        <taxon>Persea</taxon>
    </lineage>
</organism>
<protein>
    <submittedName>
        <fullName evidence="1">Uncharacterized protein</fullName>
    </submittedName>
</protein>
<dbReference type="EMBL" id="CM056814">
    <property type="protein sequence ID" value="KAJ8626138.1"/>
    <property type="molecule type" value="Genomic_DNA"/>
</dbReference>
<sequence length="243" mass="27788">MFSTRTSSGITIPSSLQPMAPSPKHLSLLTLLFLISSLQVQARESKFFSHYNTAKEAKPLQTPAPSPTEEVDPYSYNQENQNGYGLYGRGTDQATPTTTTFNNVQYTAREPPTVFPTEEYAATTTEKRNYMNKEYTTKYPNNEYEKNQYGMSDTRYLDNGRYYYDLNANNNNYQFETGKGNTNNYQFETGKGSSQRYGSYGNKNQMNKYNTEGYYGNNESPSEYNTSVDSYRGSQEDEDNFLP</sequence>